<dbReference type="STRING" id="241145.SAMN05660776_2179"/>
<dbReference type="OrthoDB" id="1445145at2"/>
<accession>A0A1T5CRY7</accession>
<evidence type="ECO:0000313" key="2">
    <source>
        <dbReference type="Proteomes" id="UP000190230"/>
    </source>
</evidence>
<dbReference type="EMBL" id="FUYY01000003">
    <property type="protein sequence ID" value="SKB62268.1"/>
    <property type="molecule type" value="Genomic_DNA"/>
</dbReference>
<sequence>MRIKDATSAEVSLLTESINWDEILSVKKANNDSIFLSAIINMEWQSISFKDLKFQSSEKNEVLVTGIVKGHKSSECEYISTRFKHYWSLKDGEIISFTE</sequence>
<dbReference type="AlphaFoldDB" id="A0A1T5CRY7"/>
<name>A0A1T5CRY7_9FLAO</name>
<organism evidence="1 2">
    <name type="scientific">Salegentibacter holothuriorum</name>
    <dbReference type="NCBI Taxonomy" id="241145"/>
    <lineage>
        <taxon>Bacteria</taxon>
        <taxon>Pseudomonadati</taxon>
        <taxon>Bacteroidota</taxon>
        <taxon>Flavobacteriia</taxon>
        <taxon>Flavobacteriales</taxon>
        <taxon>Flavobacteriaceae</taxon>
        <taxon>Salegentibacter</taxon>
    </lineage>
</organism>
<proteinExistence type="predicted"/>
<evidence type="ECO:0000313" key="1">
    <source>
        <dbReference type="EMBL" id="SKB62268.1"/>
    </source>
</evidence>
<keyword evidence="2" id="KW-1185">Reference proteome</keyword>
<protein>
    <submittedName>
        <fullName evidence="1">Uncharacterized protein</fullName>
    </submittedName>
</protein>
<dbReference type="Proteomes" id="UP000190230">
    <property type="component" value="Unassembled WGS sequence"/>
</dbReference>
<dbReference type="RefSeq" id="WP_079721032.1">
    <property type="nucleotide sequence ID" value="NZ_FUYY01000003.1"/>
</dbReference>
<gene>
    <name evidence="1" type="ORF">SAMN05660776_2179</name>
</gene>
<reference evidence="2" key="1">
    <citation type="submission" date="2017-02" db="EMBL/GenBank/DDBJ databases">
        <authorList>
            <person name="Varghese N."/>
            <person name="Submissions S."/>
        </authorList>
    </citation>
    <scope>NUCLEOTIDE SEQUENCE [LARGE SCALE GENOMIC DNA]</scope>
    <source>
        <strain evidence="2">DSM 23405</strain>
    </source>
</reference>